<dbReference type="SUPFAM" id="SSF54913">
    <property type="entry name" value="GlnB-like"/>
    <property type="match status" value="1"/>
</dbReference>
<dbReference type="Proteomes" id="UP001253458">
    <property type="component" value="Unassembled WGS sequence"/>
</dbReference>
<dbReference type="Pfam" id="PF00543">
    <property type="entry name" value="P-II"/>
    <property type="match status" value="1"/>
</dbReference>
<protein>
    <submittedName>
        <fullName evidence="1">Nitrogen regulatory protein P-II 1</fullName>
    </submittedName>
</protein>
<sequence>MKQITAIIRPHRLDAVEAALHALPHLPGFTVFPAHGHPRGHGHDHHFDNDEWSPDNHQQLVLMVFCNDGDAPGIVDAIANAARTGQSGDGVIGVVELIDVVRTRTGERADAAL</sequence>
<dbReference type="GO" id="GO:0005829">
    <property type="term" value="C:cytosol"/>
    <property type="evidence" value="ECO:0007669"/>
    <property type="project" value="TreeGrafter"/>
</dbReference>
<evidence type="ECO:0000313" key="1">
    <source>
        <dbReference type="EMBL" id="MDR6768171.1"/>
    </source>
</evidence>
<evidence type="ECO:0000313" key="4">
    <source>
        <dbReference type="Proteomes" id="UP001253458"/>
    </source>
</evidence>
<dbReference type="EMBL" id="JAVDTL010000005">
    <property type="protein sequence ID" value="MDR6768171.1"/>
    <property type="molecule type" value="Genomic_DNA"/>
</dbReference>
<dbReference type="EMBL" id="JAVDTS010000003">
    <property type="protein sequence ID" value="MDR6837799.1"/>
    <property type="molecule type" value="Genomic_DNA"/>
</dbReference>
<proteinExistence type="predicted"/>
<reference evidence="1 3" key="1">
    <citation type="submission" date="2023-07" db="EMBL/GenBank/DDBJ databases">
        <title>Sorghum-associated microbial communities from plants grown in Nebraska, USA.</title>
        <authorList>
            <person name="Schachtman D."/>
        </authorList>
    </citation>
    <scope>NUCLEOTIDE SEQUENCE</scope>
    <source>
        <strain evidence="2 3">BE105</strain>
        <strain evidence="1">BE69</strain>
    </source>
</reference>
<dbReference type="InterPro" id="IPR011322">
    <property type="entry name" value="N-reg_PII-like_a/b"/>
</dbReference>
<dbReference type="PRINTS" id="PR00340">
    <property type="entry name" value="PIIGLNB"/>
</dbReference>
<evidence type="ECO:0000313" key="2">
    <source>
        <dbReference type="EMBL" id="MDR6837799.1"/>
    </source>
</evidence>
<dbReference type="InterPro" id="IPR015867">
    <property type="entry name" value="N-reg_PII/ATP_PRibTrfase_C"/>
</dbReference>
<keyword evidence="3" id="KW-1185">Reference proteome</keyword>
<dbReference type="PANTHER" id="PTHR30115:SF11">
    <property type="entry name" value="NITROGEN REGULATORY PROTEIN P-II HOMOLOG"/>
    <property type="match status" value="1"/>
</dbReference>
<organism evidence="1 4">
    <name type="scientific">Acidovorax delafieldii</name>
    <name type="common">Pseudomonas delafieldii</name>
    <dbReference type="NCBI Taxonomy" id="47920"/>
    <lineage>
        <taxon>Bacteria</taxon>
        <taxon>Pseudomonadati</taxon>
        <taxon>Pseudomonadota</taxon>
        <taxon>Betaproteobacteria</taxon>
        <taxon>Burkholderiales</taxon>
        <taxon>Comamonadaceae</taxon>
        <taxon>Acidovorax</taxon>
    </lineage>
</organism>
<dbReference type="GO" id="GO:0030234">
    <property type="term" value="F:enzyme regulator activity"/>
    <property type="evidence" value="ECO:0007669"/>
    <property type="project" value="InterPro"/>
</dbReference>
<dbReference type="PROSITE" id="PS51343">
    <property type="entry name" value="PII_GLNB_DOM"/>
    <property type="match status" value="1"/>
</dbReference>
<dbReference type="AlphaFoldDB" id="A0AAJ2BUN7"/>
<dbReference type="PANTHER" id="PTHR30115">
    <property type="entry name" value="NITROGEN REGULATORY PROTEIN P-II"/>
    <property type="match status" value="1"/>
</dbReference>
<dbReference type="Proteomes" id="UP001249076">
    <property type="component" value="Unassembled WGS sequence"/>
</dbReference>
<comment type="caution">
    <text evidence="1">The sequence shown here is derived from an EMBL/GenBank/DDBJ whole genome shotgun (WGS) entry which is preliminary data.</text>
</comment>
<dbReference type="GO" id="GO:0005524">
    <property type="term" value="F:ATP binding"/>
    <property type="evidence" value="ECO:0007669"/>
    <property type="project" value="TreeGrafter"/>
</dbReference>
<dbReference type="Gene3D" id="3.30.70.120">
    <property type="match status" value="1"/>
</dbReference>
<accession>A0AAJ2BUN7</accession>
<dbReference type="RefSeq" id="WP_015012954.1">
    <property type="nucleotide sequence ID" value="NZ_JAVDTL010000005.1"/>
</dbReference>
<evidence type="ECO:0000313" key="3">
    <source>
        <dbReference type="Proteomes" id="UP001249076"/>
    </source>
</evidence>
<dbReference type="InterPro" id="IPR002187">
    <property type="entry name" value="N-reg_PII"/>
</dbReference>
<gene>
    <name evidence="1" type="ORF">J2W88_003473</name>
    <name evidence="2" type="ORF">J2W93_002637</name>
</gene>
<name>A0AAJ2BUN7_ACIDE</name>
<dbReference type="SMART" id="SM00938">
    <property type="entry name" value="P-II"/>
    <property type="match status" value="1"/>
</dbReference>
<dbReference type="GO" id="GO:0006808">
    <property type="term" value="P:regulation of nitrogen utilization"/>
    <property type="evidence" value="ECO:0007669"/>
    <property type="project" value="InterPro"/>
</dbReference>